<gene>
    <name evidence="2" type="ORF">CQW23_03689</name>
</gene>
<organism evidence="2 3">
    <name type="scientific">Capsicum baccatum</name>
    <name type="common">Peruvian pepper</name>
    <dbReference type="NCBI Taxonomy" id="33114"/>
    <lineage>
        <taxon>Eukaryota</taxon>
        <taxon>Viridiplantae</taxon>
        <taxon>Streptophyta</taxon>
        <taxon>Embryophyta</taxon>
        <taxon>Tracheophyta</taxon>
        <taxon>Spermatophyta</taxon>
        <taxon>Magnoliopsida</taxon>
        <taxon>eudicotyledons</taxon>
        <taxon>Gunneridae</taxon>
        <taxon>Pentapetalae</taxon>
        <taxon>asterids</taxon>
        <taxon>lamiids</taxon>
        <taxon>Solanales</taxon>
        <taxon>Solanaceae</taxon>
        <taxon>Solanoideae</taxon>
        <taxon>Capsiceae</taxon>
        <taxon>Capsicum</taxon>
    </lineage>
</organism>
<proteinExistence type="predicted"/>
<reference evidence="2 3" key="1">
    <citation type="journal article" date="2017" name="Genome Biol.">
        <title>New reference genome sequences of hot pepper reveal the massive evolution of plant disease-resistance genes by retroduplication.</title>
        <authorList>
            <person name="Kim S."/>
            <person name="Park J."/>
            <person name="Yeom S.I."/>
            <person name="Kim Y.M."/>
            <person name="Seo E."/>
            <person name="Kim K.T."/>
            <person name="Kim M.S."/>
            <person name="Lee J.M."/>
            <person name="Cheong K."/>
            <person name="Shin H.S."/>
            <person name="Kim S.B."/>
            <person name="Han K."/>
            <person name="Lee J."/>
            <person name="Park M."/>
            <person name="Lee H.A."/>
            <person name="Lee H.Y."/>
            <person name="Lee Y."/>
            <person name="Oh S."/>
            <person name="Lee J.H."/>
            <person name="Choi E."/>
            <person name="Choi E."/>
            <person name="Lee S.E."/>
            <person name="Jeon J."/>
            <person name="Kim H."/>
            <person name="Choi G."/>
            <person name="Song H."/>
            <person name="Lee J."/>
            <person name="Lee S.C."/>
            <person name="Kwon J.K."/>
            <person name="Lee H.Y."/>
            <person name="Koo N."/>
            <person name="Hong Y."/>
            <person name="Kim R.W."/>
            <person name="Kang W.H."/>
            <person name="Huh J.H."/>
            <person name="Kang B.C."/>
            <person name="Yang T.J."/>
            <person name="Lee Y.H."/>
            <person name="Bennetzen J.L."/>
            <person name="Choi D."/>
        </authorList>
    </citation>
    <scope>NUCLEOTIDE SEQUENCE [LARGE SCALE GENOMIC DNA]</scope>
    <source>
        <strain evidence="3">cv. PBC81</strain>
    </source>
</reference>
<evidence type="ECO:0000313" key="2">
    <source>
        <dbReference type="EMBL" id="PHT55203.1"/>
    </source>
</evidence>
<name>A0A2G2XCI6_CAPBA</name>
<protein>
    <submittedName>
        <fullName evidence="2">Uncharacterized protein</fullName>
    </submittedName>
</protein>
<feature type="compositionally biased region" description="Basic residues" evidence="1">
    <location>
        <begin position="13"/>
        <end position="25"/>
    </location>
</feature>
<evidence type="ECO:0000313" key="3">
    <source>
        <dbReference type="Proteomes" id="UP000224567"/>
    </source>
</evidence>
<reference evidence="3" key="2">
    <citation type="journal article" date="2017" name="J. Anim. Genet.">
        <title>Multiple reference genome sequences of hot pepper reveal the massive evolution of plant disease resistance genes by retroduplication.</title>
        <authorList>
            <person name="Kim S."/>
            <person name="Park J."/>
            <person name="Yeom S.-I."/>
            <person name="Kim Y.-M."/>
            <person name="Seo E."/>
            <person name="Kim K.-T."/>
            <person name="Kim M.-S."/>
            <person name="Lee J.M."/>
            <person name="Cheong K."/>
            <person name="Shin H.-S."/>
            <person name="Kim S.-B."/>
            <person name="Han K."/>
            <person name="Lee J."/>
            <person name="Park M."/>
            <person name="Lee H.-A."/>
            <person name="Lee H.-Y."/>
            <person name="Lee Y."/>
            <person name="Oh S."/>
            <person name="Lee J.H."/>
            <person name="Choi E."/>
            <person name="Choi E."/>
            <person name="Lee S.E."/>
            <person name="Jeon J."/>
            <person name="Kim H."/>
            <person name="Choi G."/>
            <person name="Song H."/>
            <person name="Lee J."/>
            <person name="Lee S.-C."/>
            <person name="Kwon J.-K."/>
            <person name="Lee H.-Y."/>
            <person name="Koo N."/>
            <person name="Hong Y."/>
            <person name="Kim R.W."/>
            <person name="Kang W.-H."/>
            <person name="Huh J.H."/>
            <person name="Kang B.-C."/>
            <person name="Yang T.-J."/>
            <person name="Lee Y.-H."/>
            <person name="Bennetzen J.L."/>
            <person name="Choi D."/>
        </authorList>
    </citation>
    <scope>NUCLEOTIDE SEQUENCE [LARGE SCALE GENOMIC DNA]</scope>
    <source>
        <strain evidence="3">cv. PBC81</strain>
    </source>
</reference>
<sequence>MNRANIVEDDHNSKKRKKVGQKINQSKKKFKRKYFNCDKIRHKSTDFRALKKGKKKDQANMAESKKEVDNLCAILFECNWVGNPHKWWMDSGATRNVCTNKELFTNFDPAQGDPLLQK</sequence>
<dbReference type="PANTHER" id="PTHR47592">
    <property type="entry name" value="PBF68 PROTEIN"/>
    <property type="match status" value="1"/>
</dbReference>
<dbReference type="Proteomes" id="UP000224567">
    <property type="component" value="Unassembled WGS sequence"/>
</dbReference>
<dbReference type="PANTHER" id="PTHR47592:SF24">
    <property type="entry name" value="BNACNNG30200D PROTEIN"/>
    <property type="match status" value="1"/>
</dbReference>
<evidence type="ECO:0000256" key="1">
    <source>
        <dbReference type="SAM" id="MobiDB-lite"/>
    </source>
</evidence>
<keyword evidence="3" id="KW-1185">Reference proteome</keyword>
<feature type="compositionally biased region" description="Basic and acidic residues" evidence="1">
    <location>
        <begin position="1"/>
        <end position="12"/>
    </location>
</feature>
<dbReference type="EMBL" id="MLFT02000002">
    <property type="protein sequence ID" value="PHT55203.1"/>
    <property type="molecule type" value="Genomic_DNA"/>
</dbReference>
<dbReference type="AlphaFoldDB" id="A0A2G2XCI6"/>
<dbReference type="OrthoDB" id="2596766at2759"/>
<accession>A0A2G2XCI6</accession>
<feature type="region of interest" description="Disordered" evidence="1">
    <location>
        <begin position="1"/>
        <end position="25"/>
    </location>
</feature>
<comment type="caution">
    <text evidence="2">The sequence shown here is derived from an EMBL/GenBank/DDBJ whole genome shotgun (WGS) entry which is preliminary data.</text>
</comment>